<sequence length="146" mass="15797">MTSFGKIIALVLAASTLGGCSAYNMAKAAKLQSDYNLLTGQNEAIFNSDNGNQYMIPAAHDERHPKMLVCSQINGLFVEVTEDDLREVANEFLTKNKPGLEAGAGEEQSAVANQKICWEFEINQPQPIGAYLDEETGEVVVVGQSN</sequence>
<dbReference type="Proteomes" id="UP000235828">
    <property type="component" value="Chromosome A"/>
</dbReference>
<dbReference type="OrthoDB" id="5906449at2"/>
<keyword evidence="3" id="KW-1185">Reference proteome</keyword>
<evidence type="ECO:0000256" key="1">
    <source>
        <dbReference type="SAM" id="SignalP"/>
    </source>
</evidence>
<name>A0A2N8ZA57_9VIBR</name>
<reference evidence="2 3" key="1">
    <citation type="submission" date="2017-10" db="EMBL/GenBank/DDBJ databases">
        <authorList>
            <person name="Banno H."/>
            <person name="Chua N.-H."/>
        </authorList>
    </citation>
    <scope>NUCLEOTIDE SEQUENCE [LARGE SCALE GENOMIC DNA]</scope>
    <source>
        <strain evidence="2">Vibrio tapetis CECT4600</strain>
    </source>
</reference>
<dbReference type="RefSeq" id="WP_102521568.1">
    <property type="nucleotide sequence ID" value="NZ_LT960611.1"/>
</dbReference>
<evidence type="ECO:0000313" key="3">
    <source>
        <dbReference type="Proteomes" id="UP000235828"/>
    </source>
</evidence>
<gene>
    <name evidence="2" type="ORF">VTAP4600_A0801</name>
</gene>
<proteinExistence type="predicted"/>
<dbReference type="EMBL" id="LT960611">
    <property type="protein sequence ID" value="SON48780.1"/>
    <property type="molecule type" value="Genomic_DNA"/>
</dbReference>
<evidence type="ECO:0008006" key="4">
    <source>
        <dbReference type="Google" id="ProtNLM"/>
    </source>
</evidence>
<keyword evidence="1" id="KW-0732">Signal</keyword>
<feature type="signal peptide" evidence="1">
    <location>
        <begin position="1"/>
        <end position="22"/>
    </location>
</feature>
<evidence type="ECO:0000313" key="2">
    <source>
        <dbReference type="EMBL" id="SON48780.1"/>
    </source>
</evidence>
<organism evidence="2 3">
    <name type="scientific">Vibrio tapetis subsp. tapetis</name>
    <dbReference type="NCBI Taxonomy" id="1671868"/>
    <lineage>
        <taxon>Bacteria</taxon>
        <taxon>Pseudomonadati</taxon>
        <taxon>Pseudomonadota</taxon>
        <taxon>Gammaproteobacteria</taxon>
        <taxon>Vibrionales</taxon>
        <taxon>Vibrionaceae</taxon>
        <taxon>Vibrio</taxon>
    </lineage>
</organism>
<accession>A0A2N8ZA57</accession>
<dbReference type="PROSITE" id="PS51257">
    <property type="entry name" value="PROKAR_LIPOPROTEIN"/>
    <property type="match status" value="1"/>
</dbReference>
<feature type="chain" id="PRO_5014647139" description="Lipoprotein" evidence="1">
    <location>
        <begin position="23"/>
        <end position="146"/>
    </location>
</feature>
<dbReference type="KEGG" id="vta:A0801"/>
<protein>
    <recommendedName>
        <fullName evidence="4">Lipoprotein</fullName>
    </recommendedName>
</protein>
<dbReference type="AlphaFoldDB" id="A0A2N8ZA57"/>